<dbReference type="InterPro" id="IPR018000">
    <property type="entry name" value="Neurotransmitter_ion_chnl_CS"/>
</dbReference>
<dbReference type="InterPro" id="IPR036734">
    <property type="entry name" value="Neur_chan_lig-bd_sf"/>
</dbReference>
<keyword evidence="2 5" id="KW-0812">Transmembrane</keyword>
<evidence type="ECO:0000313" key="9">
    <source>
        <dbReference type="EMBL" id="KAK3106434.1"/>
    </source>
</evidence>
<dbReference type="FunFam" id="2.70.170.10:FF:000028">
    <property type="entry name" value="AcetylCholine Receptor"/>
    <property type="match status" value="1"/>
</dbReference>
<evidence type="ECO:0000313" key="10">
    <source>
        <dbReference type="Proteomes" id="UP001186944"/>
    </source>
</evidence>
<dbReference type="Proteomes" id="UP001186944">
    <property type="component" value="Unassembled WGS sequence"/>
</dbReference>
<reference evidence="9" key="1">
    <citation type="submission" date="2019-08" db="EMBL/GenBank/DDBJ databases">
        <title>The improved chromosome-level genome for the pearl oyster Pinctada fucata martensii using PacBio sequencing and Hi-C.</title>
        <authorList>
            <person name="Zheng Z."/>
        </authorList>
    </citation>
    <scope>NUCLEOTIDE SEQUENCE</scope>
    <source>
        <strain evidence="9">ZZ-2019</strain>
        <tissue evidence="9">Adductor muscle</tissue>
    </source>
</reference>
<evidence type="ECO:0000256" key="1">
    <source>
        <dbReference type="ARBA" id="ARBA00004141"/>
    </source>
</evidence>
<protein>
    <submittedName>
        <fullName evidence="9">Uncharacterized protein</fullName>
    </submittedName>
</protein>
<keyword evidence="5" id="KW-0407">Ion channel</keyword>
<feature type="chain" id="PRO_5041518614" evidence="5">
    <location>
        <begin position="28"/>
        <end position="456"/>
    </location>
</feature>
<dbReference type="InterPro" id="IPR006029">
    <property type="entry name" value="Neurotrans-gated_channel_TM"/>
</dbReference>
<comment type="caution">
    <text evidence="9">The sequence shown here is derived from an EMBL/GenBank/DDBJ whole genome shotgun (WGS) entry which is preliminary data.</text>
</comment>
<dbReference type="GO" id="GO:0016020">
    <property type="term" value="C:membrane"/>
    <property type="evidence" value="ECO:0007669"/>
    <property type="project" value="UniProtKB-SubCell"/>
</dbReference>
<dbReference type="AlphaFoldDB" id="A0AA89CA60"/>
<evidence type="ECO:0000256" key="4">
    <source>
        <dbReference type="ARBA" id="ARBA00023136"/>
    </source>
</evidence>
<dbReference type="Pfam" id="PF02931">
    <property type="entry name" value="Neur_chan_LBD"/>
    <property type="match status" value="1"/>
</dbReference>
<dbReference type="Pfam" id="PF02932">
    <property type="entry name" value="Neur_chan_memb"/>
    <property type="match status" value="1"/>
</dbReference>
<dbReference type="Gene3D" id="2.70.170.10">
    <property type="entry name" value="Neurotransmitter-gated ion-channel ligand-binding domain"/>
    <property type="match status" value="1"/>
</dbReference>
<comment type="similarity">
    <text evidence="5">Belongs to the ligand-gated ion channel (TC 1.A.9) family.</text>
</comment>
<dbReference type="SUPFAM" id="SSF63712">
    <property type="entry name" value="Nicotinic receptor ligand binding domain-like"/>
    <property type="match status" value="1"/>
</dbReference>
<keyword evidence="10" id="KW-1185">Reference proteome</keyword>
<gene>
    <name evidence="9" type="ORF">FSP39_019845</name>
</gene>
<dbReference type="CDD" id="cd18989">
    <property type="entry name" value="LGIC_ECD_cation"/>
    <property type="match status" value="1"/>
</dbReference>
<keyword evidence="5" id="KW-0732">Signal</keyword>
<dbReference type="PANTHER" id="PTHR18945">
    <property type="entry name" value="NEUROTRANSMITTER GATED ION CHANNEL"/>
    <property type="match status" value="1"/>
</dbReference>
<dbReference type="GO" id="GO:0004888">
    <property type="term" value="F:transmembrane signaling receptor activity"/>
    <property type="evidence" value="ECO:0007669"/>
    <property type="project" value="InterPro"/>
</dbReference>
<dbReference type="PROSITE" id="PS00236">
    <property type="entry name" value="NEUROTR_ION_CHANNEL"/>
    <property type="match status" value="1"/>
</dbReference>
<organism evidence="9 10">
    <name type="scientific">Pinctada imbricata</name>
    <name type="common">Atlantic pearl-oyster</name>
    <name type="synonym">Pinctada martensii</name>
    <dbReference type="NCBI Taxonomy" id="66713"/>
    <lineage>
        <taxon>Eukaryota</taxon>
        <taxon>Metazoa</taxon>
        <taxon>Spiralia</taxon>
        <taxon>Lophotrochozoa</taxon>
        <taxon>Mollusca</taxon>
        <taxon>Bivalvia</taxon>
        <taxon>Autobranchia</taxon>
        <taxon>Pteriomorphia</taxon>
        <taxon>Pterioida</taxon>
        <taxon>Pterioidea</taxon>
        <taxon>Pteriidae</taxon>
        <taxon>Pinctada</taxon>
    </lineage>
</organism>
<feature type="domain" description="Neurotransmitter-gated ion-channel ligand-binding" evidence="7">
    <location>
        <begin position="42"/>
        <end position="238"/>
    </location>
</feature>
<dbReference type="InterPro" id="IPR038050">
    <property type="entry name" value="Neuro_actylchol_rec"/>
</dbReference>
<dbReference type="CDD" id="cd19051">
    <property type="entry name" value="LGIC_TM_cation"/>
    <property type="match status" value="1"/>
</dbReference>
<sequence>MASKYFTWTSICPLLVFLCLNQDVVVAQITYPTPTDFKNFLTNDPYDSYNKNIFPRVNQADNVTVTIQFYLIAITSFDEVNGQIKTVGYYDISWENQLLTWTTTQSSMDNMLIGQDNFWRPNIVMRNSVDKLEEIGSKYYRIRIEKNGTHEWLVGAISKTACTVDVTYYPFDRQTCSIILTSWGYSPKQVVLTSDYSTIDLVHYEKSLEWDLESTTVESDLSGSAPTISFKLHLKRKPAFFIVNMVVPILILGMLNSFVFLLPQESGERVGYAITAFLTFAVFLTMVSDGLPKTSSPMSQLSYFLAIMMTISSVTTFLTILTLRIFHMDENTKPPRWLRLFVAFFLCDTCRKYCCKSKEEKEKIKAREKKRRKREKELKKKKKNKEEIQVQDLDDEEDEEEEYDEDGYKIDKDFTKHIDWKLTAQTIDVLLFFIFTAGSSCVCYFFLGPLFNYASI</sequence>
<dbReference type="PRINTS" id="PR00252">
    <property type="entry name" value="NRIONCHANNEL"/>
</dbReference>
<evidence type="ECO:0000256" key="5">
    <source>
        <dbReference type="RuleBase" id="RU000687"/>
    </source>
</evidence>
<proteinExistence type="inferred from homology"/>
<dbReference type="EMBL" id="VSWD01000003">
    <property type="protein sequence ID" value="KAK3106434.1"/>
    <property type="molecule type" value="Genomic_DNA"/>
</dbReference>
<feature type="signal peptide" evidence="5">
    <location>
        <begin position="1"/>
        <end position="27"/>
    </location>
</feature>
<accession>A0AA89CA60</accession>
<keyword evidence="6" id="KW-0175">Coiled coil</keyword>
<feature type="transmembrane region" description="Helical" evidence="5">
    <location>
        <begin position="270"/>
        <end position="291"/>
    </location>
</feature>
<evidence type="ECO:0000256" key="2">
    <source>
        <dbReference type="ARBA" id="ARBA00022692"/>
    </source>
</evidence>
<keyword evidence="5" id="KW-0813">Transport</keyword>
<dbReference type="SUPFAM" id="SSF90112">
    <property type="entry name" value="Neurotransmitter-gated ion-channel transmembrane pore"/>
    <property type="match status" value="1"/>
</dbReference>
<dbReference type="InterPro" id="IPR006202">
    <property type="entry name" value="Neur_chan_lig-bd"/>
</dbReference>
<feature type="coiled-coil region" evidence="6">
    <location>
        <begin position="356"/>
        <end position="396"/>
    </location>
</feature>
<dbReference type="GO" id="GO:0005230">
    <property type="term" value="F:extracellular ligand-gated monoatomic ion channel activity"/>
    <property type="evidence" value="ECO:0007669"/>
    <property type="project" value="InterPro"/>
</dbReference>
<feature type="transmembrane region" description="Helical" evidence="5">
    <location>
        <begin position="303"/>
        <end position="326"/>
    </location>
</feature>
<feature type="transmembrane region" description="Helical" evidence="5">
    <location>
        <begin position="429"/>
        <end position="447"/>
    </location>
</feature>
<name>A0AA89CA60_PINIB</name>
<evidence type="ECO:0000259" key="8">
    <source>
        <dbReference type="Pfam" id="PF02932"/>
    </source>
</evidence>
<feature type="transmembrane region" description="Helical" evidence="5">
    <location>
        <begin position="239"/>
        <end position="263"/>
    </location>
</feature>
<comment type="subcellular location">
    <subcellularLocation>
        <location evidence="1">Membrane</location>
        <topology evidence="1">Multi-pass membrane protein</topology>
    </subcellularLocation>
</comment>
<dbReference type="Gene3D" id="1.20.58.390">
    <property type="entry name" value="Neurotransmitter-gated ion-channel transmembrane domain"/>
    <property type="match status" value="1"/>
</dbReference>
<evidence type="ECO:0000259" key="7">
    <source>
        <dbReference type="Pfam" id="PF02931"/>
    </source>
</evidence>
<keyword evidence="4 5" id="KW-0472">Membrane</keyword>
<feature type="domain" description="Neurotransmitter-gated ion-channel transmembrane" evidence="8">
    <location>
        <begin position="246"/>
        <end position="397"/>
    </location>
</feature>
<evidence type="ECO:0000256" key="3">
    <source>
        <dbReference type="ARBA" id="ARBA00022989"/>
    </source>
</evidence>
<dbReference type="InterPro" id="IPR006201">
    <property type="entry name" value="Neur_channel"/>
</dbReference>
<dbReference type="InterPro" id="IPR036719">
    <property type="entry name" value="Neuro-gated_channel_TM_sf"/>
</dbReference>
<evidence type="ECO:0000256" key="6">
    <source>
        <dbReference type="SAM" id="Coils"/>
    </source>
</evidence>
<keyword evidence="3 5" id="KW-1133">Transmembrane helix</keyword>
<keyword evidence="5" id="KW-0406">Ion transport</keyword>